<feature type="region of interest" description="Disordered" evidence="5">
    <location>
        <begin position="161"/>
        <end position="201"/>
    </location>
</feature>
<proteinExistence type="evidence at transcript level"/>
<dbReference type="GO" id="GO:0051082">
    <property type="term" value="F:unfolded protein binding"/>
    <property type="evidence" value="ECO:0007669"/>
    <property type="project" value="TreeGrafter"/>
</dbReference>
<evidence type="ECO:0000256" key="2">
    <source>
        <dbReference type="PIRSR" id="PIRSR036514-1"/>
    </source>
</evidence>
<dbReference type="InterPro" id="IPR002068">
    <property type="entry name" value="A-crystallin/Hsp20_dom"/>
</dbReference>
<evidence type="ECO:0000313" key="7">
    <source>
        <dbReference type="EMBL" id="ACI15853.1"/>
    </source>
</evidence>
<dbReference type="PROSITE" id="PS01031">
    <property type="entry name" value="SHSP"/>
    <property type="match status" value="1"/>
</dbReference>
<dbReference type="PANTHER" id="PTHR45640">
    <property type="entry name" value="HEAT SHOCK PROTEIN HSP-12.2-RELATED"/>
    <property type="match status" value="1"/>
</dbReference>
<keyword evidence="2" id="KW-0862">Zinc</keyword>
<dbReference type="EMBL" id="FJ183792">
    <property type="protein sequence ID" value="ACI15853.1"/>
    <property type="molecule type" value="mRNA"/>
</dbReference>
<accession>B6DZ38</accession>
<name>B6DZ38_TRIVP</name>
<dbReference type="GO" id="GO:0005634">
    <property type="term" value="C:nucleus"/>
    <property type="evidence" value="ECO:0007669"/>
    <property type="project" value="TreeGrafter"/>
</dbReference>
<evidence type="ECO:0000256" key="5">
    <source>
        <dbReference type="SAM" id="MobiDB-lite"/>
    </source>
</evidence>
<keyword evidence="7" id="KW-0346">Stress response</keyword>
<dbReference type="PRINTS" id="PR00299">
    <property type="entry name" value="ACRYSTALLIN"/>
</dbReference>
<dbReference type="GO" id="GO:0009408">
    <property type="term" value="P:response to heat"/>
    <property type="evidence" value="ECO:0007669"/>
    <property type="project" value="UniProtKB-ARBA"/>
</dbReference>
<evidence type="ECO:0000259" key="6">
    <source>
        <dbReference type="PROSITE" id="PS01031"/>
    </source>
</evidence>
<dbReference type="Pfam" id="PF00011">
    <property type="entry name" value="HSP20"/>
    <property type="match status" value="1"/>
</dbReference>
<dbReference type="SMR" id="B6DZ38"/>
<dbReference type="InterPro" id="IPR008978">
    <property type="entry name" value="HSP20-like_chaperone"/>
</dbReference>
<keyword evidence="2" id="KW-0479">Metal-binding</keyword>
<dbReference type="GO" id="GO:0005737">
    <property type="term" value="C:cytoplasm"/>
    <property type="evidence" value="ECO:0007669"/>
    <property type="project" value="TreeGrafter"/>
</dbReference>
<protein>
    <submittedName>
        <fullName evidence="7">Small heat shock protein</fullName>
    </submittedName>
</protein>
<dbReference type="GO" id="GO:0042026">
    <property type="term" value="P:protein refolding"/>
    <property type="evidence" value="ECO:0007669"/>
    <property type="project" value="TreeGrafter"/>
</dbReference>
<evidence type="ECO:0000256" key="3">
    <source>
        <dbReference type="PROSITE-ProRule" id="PRU00285"/>
    </source>
</evidence>
<sequence length="201" mass="22090">MASLRSLLLNELAEELANPFSDLTDQHFGIGLLSDDIQPRRCRNPYTALSLPVAAGYIRPWRIAPAQQSGVSNIHHDKAAFKVNLDVQQFQPEEVSVKVVEGYLVVEAKHEERQDKHGYISRSFTRRYKLPQDVNQDAIVSSLSSDGVLTISATVKNQLPSGERQIPITQTNQPALKKSKPDAALENGTGGKGGKGDKMES</sequence>
<dbReference type="CDD" id="cd06526">
    <property type="entry name" value="metazoan_ACD"/>
    <property type="match status" value="1"/>
</dbReference>
<dbReference type="Gene3D" id="2.60.40.790">
    <property type="match status" value="1"/>
</dbReference>
<reference evidence="7" key="1">
    <citation type="submission" date="2008-09" db="EMBL/GenBank/DDBJ databases">
        <authorList>
            <person name="Wang H.-H."/>
        </authorList>
    </citation>
    <scope>NUCLEOTIDE SEQUENCE</scope>
</reference>
<dbReference type="PIRSF" id="PIRSF036514">
    <property type="entry name" value="Sm_HSP_B1"/>
    <property type="match status" value="1"/>
</dbReference>
<evidence type="ECO:0000256" key="4">
    <source>
        <dbReference type="RuleBase" id="RU003616"/>
    </source>
</evidence>
<feature type="domain" description="SHSP" evidence="6">
    <location>
        <begin position="62"/>
        <end position="171"/>
    </location>
</feature>
<dbReference type="AlphaFoldDB" id="B6DZ38"/>
<feature type="binding site" evidence="2">
    <location>
        <position position="110"/>
    </location>
    <ligand>
        <name>Zn(2+)</name>
        <dbReference type="ChEBI" id="CHEBI:29105"/>
        <label>1</label>
    </ligand>
</feature>
<feature type="binding site" evidence="2">
    <location>
        <position position="117"/>
    </location>
    <ligand>
        <name>Zn(2+)</name>
        <dbReference type="ChEBI" id="CHEBI:29105"/>
        <label>1</label>
    </ligand>
</feature>
<dbReference type="PANTHER" id="PTHR45640:SF34">
    <property type="entry name" value="PROTEIN LETHAL(2)ESSENTIAL FOR LIFE"/>
    <property type="match status" value="1"/>
</dbReference>
<dbReference type="EMBL" id="MT557571">
    <property type="protein sequence ID" value="QPG43058.1"/>
    <property type="molecule type" value="mRNA"/>
</dbReference>
<dbReference type="InterPro" id="IPR001436">
    <property type="entry name" value="Alpha-crystallin/sHSP_animal"/>
</dbReference>
<dbReference type="SUPFAM" id="SSF49764">
    <property type="entry name" value="HSP20-like chaperones"/>
    <property type="match status" value="1"/>
</dbReference>
<dbReference type="GO" id="GO:0046872">
    <property type="term" value="F:metal ion binding"/>
    <property type="evidence" value="ECO:0007669"/>
    <property type="project" value="UniProtKB-KW"/>
</dbReference>
<feature type="binding site" evidence="2">
    <location>
        <position position="112"/>
    </location>
    <ligand>
        <name>Zn(2+)</name>
        <dbReference type="ChEBI" id="CHEBI:29105"/>
        <label>1</label>
    </ligand>
</feature>
<comment type="similarity">
    <text evidence="1 3 4">Belongs to the small heat shock protein (HSP20) family.</text>
</comment>
<organism evidence="7">
    <name type="scientific">Trialeurodes vaporariorum</name>
    <name type="common">Greenhouse whitefly</name>
    <name type="synonym">Aleyrodes vaporariorum</name>
    <dbReference type="NCBI Taxonomy" id="88556"/>
    <lineage>
        <taxon>Eukaryota</taxon>
        <taxon>Metazoa</taxon>
        <taxon>Ecdysozoa</taxon>
        <taxon>Arthropoda</taxon>
        <taxon>Hexapoda</taxon>
        <taxon>Insecta</taxon>
        <taxon>Pterygota</taxon>
        <taxon>Neoptera</taxon>
        <taxon>Paraneoptera</taxon>
        <taxon>Hemiptera</taxon>
        <taxon>Sternorrhyncha</taxon>
        <taxon>Aleyrodoidea</taxon>
        <taxon>Aleyrodidae</taxon>
        <taxon>Aleyrodinae</taxon>
        <taxon>Trialeurodes</taxon>
    </lineage>
</organism>
<evidence type="ECO:0000313" key="8">
    <source>
        <dbReference type="EMBL" id="QPG43058.1"/>
    </source>
</evidence>
<reference evidence="8" key="2">
    <citation type="submission" date="2020-06" db="EMBL/GenBank/DDBJ databases">
        <authorList>
            <person name="Selvaraj V."/>
            <person name="Chaudhary S."/>
            <person name="Bhuria S."/>
            <person name="Hallan V."/>
        </authorList>
    </citation>
    <scope>NUCLEOTIDE SEQUENCE</scope>
</reference>
<dbReference type="InterPro" id="IPR055269">
    <property type="entry name" value="Alpha-crystallin/HSP_16"/>
</dbReference>
<evidence type="ECO:0000256" key="1">
    <source>
        <dbReference type="PIRNR" id="PIRNR036514"/>
    </source>
</evidence>